<reference evidence="2" key="1">
    <citation type="journal article" date="2010" name="J. Bacteriol.">
        <title>Characterization of the replication, transfer, and plasmid/lytic phage cycle of the Streptomyces plasmid-phage pZL12.</title>
        <authorList>
            <person name="Zhong L."/>
            <person name="Cheng Q."/>
            <person name="Tian X."/>
            <person name="Zhao L."/>
            <person name="Qin Z."/>
        </authorList>
    </citation>
    <scope>NUCLEOTIDE SEQUENCE</scope>
    <source>
        <strain evidence="2">W9</strain>
        <plasmid evidence="2">pCQ3</plasmid>
    </source>
</reference>
<sequence length="140" mass="16079">MSARPSLITDHWFREGPIRPDGTDGYWICDRCGQHRGDHLQAEGHWRRPLHPFVSLVNYRPSHCRTCGRHQRHTTHTPWTWEQLEKDAASTSTAAAVSPLPERRRVPCSSVALRLLPHQPHDWEPQPGMEPVHCPGFTTT</sequence>
<gene>
    <name evidence="2" type="ORF">pCQ3.2c</name>
</gene>
<organism evidence="2">
    <name type="scientific">Streptomyces sp. W9</name>
    <dbReference type="NCBI Taxonomy" id="682410"/>
    <lineage>
        <taxon>Bacteria</taxon>
        <taxon>Bacillati</taxon>
        <taxon>Actinomycetota</taxon>
        <taxon>Actinomycetes</taxon>
        <taxon>Kitasatosporales</taxon>
        <taxon>Streptomycetaceae</taxon>
        <taxon>Streptomyces</taxon>
    </lineage>
</organism>
<evidence type="ECO:0000256" key="1">
    <source>
        <dbReference type="SAM" id="MobiDB-lite"/>
    </source>
</evidence>
<evidence type="ECO:0000313" key="2">
    <source>
        <dbReference type="EMBL" id="ACX85503.1"/>
    </source>
</evidence>
<keyword evidence="2" id="KW-0614">Plasmid</keyword>
<dbReference type="RefSeq" id="WP_012840388.1">
    <property type="nucleotide sequence ID" value="NC_013449.1"/>
</dbReference>
<accession>D0UZ51</accession>
<protein>
    <submittedName>
        <fullName evidence="2">PCQ3_2</fullName>
    </submittedName>
</protein>
<feature type="region of interest" description="Disordered" evidence="1">
    <location>
        <begin position="119"/>
        <end position="140"/>
    </location>
</feature>
<geneLocation type="plasmid" evidence="2">
    <name>pCQ3</name>
</geneLocation>
<dbReference type="AlphaFoldDB" id="D0UZ51"/>
<name>D0UZ51_9ACTN</name>
<dbReference type="EMBL" id="GQ983381">
    <property type="protein sequence ID" value="ACX85503.1"/>
    <property type="molecule type" value="Genomic_DNA"/>
</dbReference>
<proteinExistence type="predicted"/>